<dbReference type="Pfam" id="PF00274">
    <property type="entry name" value="Glycolytic"/>
    <property type="match status" value="1"/>
</dbReference>
<dbReference type="GO" id="GO:0004332">
    <property type="term" value="F:fructose-bisphosphate aldolase activity"/>
    <property type="evidence" value="ECO:0007669"/>
    <property type="project" value="UniProtKB-EC"/>
</dbReference>
<dbReference type="InterPro" id="IPR013785">
    <property type="entry name" value="Aldolase_TIM"/>
</dbReference>
<comment type="similarity">
    <text evidence="2">Belongs to the class I fructose-bisphosphate aldolase family.</text>
</comment>
<dbReference type="Gene3D" id="3.20.20.70">
    <property type="entry name" value="Aldolase class I"/>
    <property type="match status" value="1"/>
</dbReference>
<evidence type="ECO:0000256" key="5">
    <source>
        <dbReference type="ARBA" id="ARBA00023239"/>
    </source>
</evidence>
<proteinExistence type="inferred from homology"/>
<keyword evidence="8" id="KW-1185">Reference proteome</keyword>
<evidence type="ECO:0000256" key="4">
    <source>
        <dbReference type="ARBA" id="ARBA00023152"/>
    </source>
</evidence>
<evidence type="ECO:0000256" key="6">
    <source>
        <dbReference type="ARBA" id="ARBA00029799"/>
    </source>
</evidence>
<dbReference type="Proteomes" id="UP000195918">
    <property type="component" value="Unassembled WGS sequence"/>
</dbReference>
<dbReference type="GO" id="GO:0006096">
    <property type="term" value="P:glycolytic process"/>
    <property type="evidence" value="ECO:0007669"/>
    <property type="project" value="UniProtKB-UniPathway"/>
</dbReference>
<dbReference type="SUPFAM" id="SSF51569">
    <property type="entry name" value="Aldolase"/>
    <property type="match status" value="1"/>
</dbReference>
<evidence type="ECO:0000313" key="7">
    <source>
        <dbReference type="EMBL" id="SLM87205.1"/>
    </source>
</evidence>
<comment type="pathway">
    <text evidence="1">Carbohydrate degradation; glycolysis; D-glyceraldehyde 3-phosphate and glycerone phosphate from D-glucose: step 4/4.</text>
</comment>
<protein>
    <recommendedName>
        <fullName evidence="3">fructose-bisphosphate aldolase</fullName>
        <ecNumber evidence="3">4.1.2.13</ecNumber>
    </recommendedName>
    <alternativeName>
        <fullName evidence="6">Fructose-bisphosphate aldolase class I</fullName>
    </alternativeName>
</protein>
<dbReference type="AlphaFoldDB" id="A0A1X6WSE2"/>
<keyword evidence="5 7" id="KW-0456">Lyase</keyword>
<dbReference type="UniPathway" id="UPA00109">
    <property type="reaction ID" value="UER00183"/>
</dbReference>
<sequence length="296" mass="33764">MLDEKKLKIMQENPGFIAALDESARRTPGALRAYGIPDETYRTDEEMFDLIHDMRYRIMASSDFDSEHIIATILFKDTVKRTINKMNTCEFLWEKKGIIPFLKIDQGQDPVMNGVQLMKEIPDLESLFTLAKEHQIFGTKSRSIILSANKIGIKEIVAQQFELAKKALDNNLLPIIEPEVDIHSPEKEQAEVLLKEELLSHLNQLTKDEKVILELSLPNVPDFYEEFLNHPNVVRVVASSGGYRKAEADKKLSENHGMIASFSRALEEGLAYQETDMEFDFALKESIESIFDASIQ</sequence>
<organism evidence="7 8">
    <name type="scientific">Vagococcus fluvialis bH819</name>
    <dbReference type="NCBI Taxonomy" id="1255619"/>
    <lineage>
        <taxon>Bacteria</taxon>
        <taxon>Bacillati</taxon>
        <taxon>Bacillota</taxon>
        <taxon>Bacilli</taxon>
        <taxon>Lactobacillales</taxon>
        <taxon>Enterococcaceae</taxon>
        <taxon>Vagococcus</taxon>
    </lineage>
</organism>
<gene>
    <name evidence="7" type="ORF">FM121_13985</name>
</gene>
<evidence type="ECO:0000313" key="8">
    <source>
        <dbReference type="Proteomes" id="UP000195918"/>
    </source>
</evidence>
<evidence type="ECO:0000256" key="1">
    <source>
        <dbReference type="ARBA" id="ARBA00004714"/>
    </source>
</evidence>
<evidence type="ECO:0000256" key="2">
    <source>
        <dbReference type="ARBA" id="ARBA00010387"/>
    </source>
</evidence>
<accession>A0A1X6WSE2</accession>
<name>A0A1X6WSE2_9ENTE</name>
<keyword evidence="4" id="KW-0324">Glycolysis</keyword>
<dbReference type="RefSeq" id="WP_086952824.1">
    <property type="nucleotide sequence ID" value="NZ_FWFD01000021.1"/>
</dbReference>
<evidence type="ECO:0000256" key="3">
    <source>
        <dbReference type="ARBA" id="ARBA00013068"/>
    </source>
</evidence>
<dbReference type="EC" id="4.1.2.13" evidence="3"/>
<dbReference type="InterPro" id="IPR000741">
    <property type="entry name" value="FBA_I"/>
</dbReference>
<dbReference type="OrthoDB" id="9813469at2"/>
<dbReference type="EMBL" id="FWFD01000021">
    <property type="protein sequence ID" value="SLM87205.1"/>
    <property type="molecule type" value="Genomic_DNA"/>
</dbReference>
<dbReference type="NCBIfam" id="NF003784">
    <property type="entry name" value="PRK05377.1"/>
    <property type="match status" value="1"/>
</dbReference>
<reference evidence="8" key="1">
    <citation type="submission" date="2017-02" db="EMBL/GenBank/DDBJ databases">
        <authorList>
            <person name="Dridi B."/>
        </authorList>
    </citation>
    <scope>NUCLEOTIDE SEQUENCE [LARGE SCALE GENOMIC DNA]</scope>
    <source>
        <strain evidence="8">bH819</strain>
    </source>
</reference>